<keyword evidence="1" id="KW-0812">Transmembrane</keyword>
<feature type="transmembrane region" description="Helical" evidence="1">
    <location>
        <begin position="73"/>
        <end position="95"/>
    </location>
</feature>
<name>A0ABT0ZLC4_9ACTN</name>
<feature type="transmembrane region" description="Helical" evidence="1">
    <location>
        <begin position="303"/>
        <end position="320"/>
    </location>
</feature>
<sequence>MPPARKHPLPRRLAPVVGLFVLSPICAEYLIGYDQIVGHPWELLTGLLLLAPLYGAPALLIREFTRRTGRGWPTMLLLSAAFGLILAGLVDQSLFNPDFFDDPSWAQERTPTLVPALGISVGHVLNFLAGHVIWSFAAPIAVVEACAPDRADEPWLGKVGTSVVVVLYLSAALVFHHELTRNFSASPAQLGITAAIVLALAVAAFALPRHRSPLAERAPSPWLLAGAAVILLTAHQLVPSTWLGSAMDVLVLVSLGGLLWWWSARKQWNRLHTLAVGGAALVVNAALSFVVDPLGQVSYTAKYAANTVLMLMVLALLAWARHRVRAAASTTPAPQPLR</sequence>
<reference evidence="2 3" key="1">
    <citation type="submission" date="2022-05" db="EMBL/GenBank/DDBJ databases">
        <title>Streptomyces sp. nov. RY43-2 isolated from soil of a peat swamp forest.</title>
        <authorList>
            <person name="Kanchanasin P."/>
            <person name="Tanasupawat S."/>
            <person name="Phongsopitanun W."/>
        </authorList>
    </citation>
    <scope>NUCLEOTIDE SEQUENCE [LARGE SCALE GENOMIC DNA]</scope>
    <source>
        <strain evidence="2 3">RY43-2</strain>
    </source>
</reference>
<keyword evidence="1" id="KW-0472">Membrane</keyword>
<protein>
    <submittedName>
        <fullName evidence="2">Uncharacterized protein</fullName>
    </submittedName>
</protein>
<dbReference type="EMBL" id="JAMWMR010000034">
    <property type="protein sequence ID" value="MCN9244358.1"/>
    <property type="molecule type" value="Genomic_DNA"/>
</dbReference>
<feature type="transmembrane region" description="Helical" evidence="1">
    <location>
        <begin position="220"/>
        <end position="238"/>
    </location>
</feature>
<proteinExistence type="predicted"/>
<feature type="transmembrane region" description="Helical" evidence="1">
    <location>
        <begin position="244"/>
        <end position="262"/>
    </location>
</feature>
<comment type="caution">
    <text evidence="2">The sequence shown here is derived from an EMBL/GenBank/DDBJ whole genome shotgun (WGS) entry which is preliminary data.</text>
</comment>
<feature type="transmembrane region" description="Helical" evidence="1">
    <location>
        <begin position="155"/>
        <end position="176"/>
    </location>
</feature>
<keyword evidence="1" id="KW-1133">Transmembrane helix</keyword>
<feature type="transmembrane region" description="Helical" evidence="1">
    <location>
        <begin position="43"/>
        <end position="61"/>
    </location>
</feature>
<accession>A0ABT0ZLC4</accession>
<dbReference type="RefSeq" id="WP_252428145.1">
    <property type="nucleotide sequence ID" value="NZ_JAMWMR010000034.1"/>
</dbReference>
<dbReference type="Proteomes" id="UP001523219">
    <property type="component" value="Unassembled WGS sequence"/>
</dbReference>
<feature type="transmembrane region" description="Helical" evidence="1">
    <location>
        <begin position="274"/>
        <end position="291"/>
    </location>
</feature>
<gene>
    <name evidence="2" type="ORF">NGF19_26835</name>
</gene>
<feature type="transmembrane region" description="Helical" evidence="1">
    <location>
        <begin position="188"/>
        <end position="208"/>
    </location>
</feature>
<evidence type="ECO:0000313" key="2">
    <source>
        <dbReference type="EMBL" id="MCN9244358.1"/>
    </source>
</evidence>
<feature type="transmembrane region" description="Helical" evidence="1">
    <location>
        <begin position="115"/>
        <end position="143"/>
    </location>
</feature>
<keyword evidence="3" id="KW-1185">Reference proteome</keyword>
<organism evidence="2 3">
    <name type="scientific">Streptomyces macrolidinus</name>
    <dbReference type="NCBI Taxonomy" id="2952607"/>
    <lineage>
        <taxon>Bacteria</taxon>
        <taxon>Bacillati</taxon>
        <taxon>Actinomycetota</taxon>
        <taxon>Actinomycetes</taxon>
        <taxon>Kitasatosporales</taxon>
        <taxon>Streptomycetaceae</taxon>
        <taxon>Streptomyces</taxon>
    </lineage>
</organism>
<evidence type="ECO:0000313" key="3">
    <source>
        <dbReference type="Proteomes" id="UP001523219"/>
    </source>
</evidence>
<evidence type="ECO:0000256" key="1">
    <source>
        <dbReference type="SAM" id="Phobius"/>
    </source>
</evidence>